<dbReference type="EMBL" id="SZUV01000001">
    <property type="protein sequence ID" value="TQN50183.1"/>
    <property type="molecule type" value="Genomic_DNA"/>
</dbReference>
<organism evidence="1 2">
    <name type="scientific">Acidithiobacillus thiooxidans ATCC 19377</name>
    <dbReference type="NCBI Taxonomy" id="637390"/>
    <lineage>
        <taxon>Bacteria</taxon>
        <taxon>Pseudomonadati</taxon>
        <taxon>Pseudomonadota</taxon>
        <taxon>Acidithiobacillia</taxon>
        <taxon>Acidithiobacillales</taxon>
        <taxon>Acidithiobacillaceae</taxon>
        <taxon>Acidithiobacillus</taxon>
    </lineage>
</organism>
<evidence type="ECO:0000313" key="1">
    <source>
        <dbReference type="EMBL" id="TQN50183.1"/>
    </source>
</evidence>
<dbReference type="Proteomes" id="UP000315403">
    <property type="component" value="Unassembled WGS sequence"/>
</dbReference>
<proteinExistence type="predicted"/>
<accession>A0A543Q1I5</accession>
<protein>
    <submittedName>
        <fullName evidence="1">Uncharacterized protein</fullName>
    </submittedName>
</protein>
<evidence type="ECO:0000313" key="2">
    <source>
        <dbReference type="Proteomes" id="UP000315403"/>
    </source>
</evidence>
<dbReference type="RefSeq" id="WP_158627726.1">
    <property type="nucleotide sequence ID" value="NZ_SZUV01000001.1"/>
</dbReference>
<sequence length="55" mass="6077">MLVLTASVKVDTVLMTPMQEPLRGVERLTGFEDTIGDMQELAHGGNDHLHRAFTP</sequence>
<dbReference type="AlphaFoldDB" id="A0A543Q1I5"/>
<name>A0A543Q1I5_ACITH</name>
<reference evidence="1 2" key="1">
    <citation type="submission" date="2019-03" db="EMBL/GenBank/DDBJ databases">
        <title>New insights into Acidothiobacillus thiooxidans sulfur metabolism through coupled gene expression, solution geochemistry, microscopy and spectroscopy analyses.</title>
        <authorList>
            <person name="Camacho D."/>
            <person name="Frazao R."/>
            <person name="Fouillen A."/>
            <person name="Nanci A."/>
            <person name="Lang B.F."/>
            <person name="Apte S.C."/>
            <person name="Baron C."/>
            <person name="Warren L.A."/>
        </authorList>
    </citation>
    <scope>NUCLEOTIDE SEQUENCE [LARGE SCALE GENOMIC DNA]</scope>
    <source>
        <strain evidence="1 2">ATCC 19377</strain>
    </source>
</reference>
<gene>
    <name evidence="1" type="ORF">DLNHIDIE_00020</name>
</gene>
<comment type="caution">
    <text evidence="1">The sequence shown here is derived from an EMBL/GenBank/DDBJ whole genome shotgun (WGS) entry which is preliminary data.</text>
</comment>